<accession>A0A1M7E6I6</accession>
<dbReference type="EMBL" id="FRCB01000003">
    <property type="protein sequence ID" value="SHL87337.1"/>
    <property type="molecule type" value="Genomic_DNA"/>
</dbReference>
<evidence type="ECO:0000313" key="2">
    <source>
        <dbReference type="Proteomes" id="UP000322545"/>
    </source>
</evidence>
<proteinExistence type="predicted"/>
<organism evidence="1 2">
    <name type="scientific">Roseovarius litoreus</name>
    <dbReference type="NCBI Taxonomy" id="1155722"/>
    <lineage>
        <taxon>Bacteria</taxon>
        <taxon>Pseudomonadati</taxon>
        <taxon>Pseudomonadota</taxon>
        <taxon>Alphaproteobacteria</taxon>
        <taxon>Rhodobacterales</taxon>
        <taxon>Roseobacteraceae</taxon>
        <taxon>Roseovarius</taxon>
    </lineage>
</organism>
<name>A0A1M7E6I6_9RHOB</name>
<sequence length="38" mass="4361">MSQIRLVFAGVRSGHLRGAKYLISRYFSPLRRIDPAMP</sequence>
<evidence type="ECO:0000313" key="1">
    <source>
        <dbReference type="EMBL" id="SHL87337.1"/>
    </source>
</evidence>
<dbReference type="AlphaFoldDB" id="A0A1M7E6I6"/>
<reference evidence="1 2" key="1">
    <citation type="submission" date="2016-11" db="EMBL/GenBank/DDBJ databases">
        <authorList>
            <person name="Varghese N."/>
            <person name="Submissions S."/>
        </authorList>
    </citation>
    <scope>NUCLEOTIDE SEQUENCE [LARGE SCALE GENOMIC DNA]</scope>
    <source>
        <strain evidence="1 2">DSM 28249</strain>
    </source>
</reference>
<keyword evidence="2" id="KW-1185">Reference proteome</keyword>
<dbReference type="Proteomes" id="UP000322545">
    <property type="component" value="Unassembled WGS sequence"/>
</dbReference>
<gene>
    <name evidence="1" type="ORF">SAMN05443432_103222</name>
</gene>
<protein>
    <submittedName>
        <fullName evidence="1">Uncharacterized protein</fullName>
    </submittedName>
</protein>